<sequence>MVESLIDQASDATKEEKKPN</sequence>
<dbReference type="EMBL" id="GGEC01019302">
    <property type="protein sequence ID" value="MBW99785.1"/>
    <property type="molecule type" value="Transcribed_RNA"/>
</dbReference>
<name>A0A2P2K233_RHIMU</name>
<evidence type="ECO:0000313" key="2">
    <source>
        <dbReference type="EMBL" id="MBW99785.1"/>
    </source>
</evidence>
<organism evidence="2">
    <name type="scientific">Rhizophora mucronata</name>
    <name type="common">Asiatic mangrove</name>
    <dbReference type="NCBI Taxonomy" id="61149"/>
    <lineage>
        <taxon>Eukaryota</taxon>
        <taxon>Viridiplantae</taxon>
        <taxon>Streptophyta</taxon>
        <taxon>Embryophyta</taxon>
        <taxon>Tracheophyta</taxon>
        <taxon>Spermatophyta</taxon>
        <taxon>Magnoliopsida</taxon>
        <taxon>eudicotyledons</taxon>
        <taxon>Gunneridae</taxon>
        <taxon>Pentapetalae</taxon>
        <taxon>rosids</taxon>
        <taxon>fabids</taxon>
        <taxon>Malpighiales</taxon>
        <taxon>Rhizophoraceae</taxon>
        <taxon>Rhizophora</taxon>
    </lineage>
</organism>
<reference evidence="2" key="1">
    <citation type="submission" date="2018-02" db="EMBL/GenBank/DDBJ databases">
        <title>Rhizophora mucronata_Transcriptome.</title>
        <authorList>
            <person name="Meera S.P."/>
            <person name="Sreeshan A."/>
            <person name="Augustine A."/>
        </authorList>
    </citation>
    <scope>NUCLEOTIDE SEQUENCE</scope>
    <source>
        <tissue evidence="2">Leaf</tissue>
    </source>
</reference>
<proteinExistence type="predicted"/>
<feature type="region of interest" description="Disordered" evidence="1">
    <location>
        <begin position="1"/>
        <end position="20"/>
    </location>
</feature>
<evidence type="ECO:0000256" key="1">
    <source>
        <dbReference type="SAM" id="MobiDB-lite"/>
    </source>
</evidence>
<dbReference type="AlphaFoldDB" id="A0A2P2K233"/>
<accession>A0A2P2K233</accession>
<protein>
    <submittedName>
        <fullName evidence="2">Uncharacterized protein</fullName>
    </submittedName>
</protein>